<keyword evidence="1" id="KW-0677">Repeat</keyword>
<evidence type="ECO:0000313" key="3">
    <source>
        <dbReference type="EMBL" id="KAK3358173.1"/>
    </source>
</evidence>
<dbReference type="Gene3D" id="3.40.50.300">
    <property type="entry name" value="P-loop containing nucleotide triphosphate hydrolases"/>
    <property type="match status" value="1"/>
</dbReference>
<dbReference type="Pfam" id="PF25053">
    <property type="entry name" value="DUF7791"/>
    <property type="match status" value="1"/>
</dbReference>
<dbReference type="SUPFAM" id="SSF52540">
    <property type="entry name" value="P-loop containing nucleoside triphosphate hydrolases"/>
    <property type="match status" value="1"/>
</dbReference>
<name>A0AAJ0HNU8_9PEZI</name>
<dbReference type="PROSITE" id="PS50837">
    <property type="entry name" value="NACHT"/>
    <property type="match status" value="1"/>
</dbReference>
<dbReference type="InterPro" id="IPR007111">
    <property type="entry name" value="NACHT_NTPase"/>
</dbReference>
<dbReference type="InterPro" id="IPR027417">
    <property type="entry name" value="P-loop_NTPase"/>
</dbReference>
<comment type="caution">
    <text evidence="3">The sequence shown here is derived from an EMBL/GenBank/DDBJ whole genome shotgun (WGS) entry which is preliminary data.</text>
</comment>
<accession>A0AAJ0HNU8</accession>
<dbReference type="Pfam" id="PF24883">
    <property type="entry name" value="NPHP3_N"/>
    <property type="match status" value="1"/>
</dbReference>
<reference evidence="3" key="1">
    <citation type="journal article" date="2023" name="Mol. Phylogenet. Evol.">
        <title>Genome-scale phylogeny and comparative genomics of the fungal order Sordariales.</title>
        <authorList>
            <person name="Hensen N."/>
            <person name="Bonometti L."/>
            <person name="Westerberg I."/>
            <person name="Brannstrom I.O."/>
            <person name="Guillou S."/>
            <person name="Cros-Aarteil S."/>
            <person name="Calhoun S."/>
            <person name="Haridas S."/>
            <person name="Kuo A."/>
            <person name="Mondo S."/>
            <person name="Pangilinan J."/>
            <person name="Riley R."/>
            <person name="LaButti K."/>
            <person name="Andreopoulos B."/>
            <person name="Lipzen A."/>
            <person name="Chen C."/>
            <person name="Yan M."/>
            <person name="Daum C."/>
            <person name="Ng V."/>
            <person name="Clum A."/>
            <person name="Steindorff A."/>
            <person name="Ohm R.A."/>
            <person name="Martin F."/>
            <person name="Silar P."/>
            <person name="Natvig D.O."/>
            <person name="Lalanne C."/>
            <person name="Gautier V."/>
            <person name="Ament-Velasquez S.L."/>
            <person name="Kruys A."/>
            <person name="Hutchinson M.I."/>
            <person name="Powell A.J."/>
            <person name="Barry K."/>
            <person name="Miller A.N."/>
            <person name="Grigoriev I.V."/>
            <person name="Debuchy R."/>
            <person name="Gladieux P."/>
            <person name="Hiltunen Thoren M."/>
            <person name="Johannesson H."/>
        </authorList>
    </citation>
    <scope>NUCLEOTIDE SEQUENCE</scope>
    <source>
        <strain evidence="3">CBS 955.72</strain>
    </source>
</reference>
<evidence type="ECO:0000259" key="2">
    <source>
        <dbReference type="PROSITE" id="PS50837"/>
    </source>
</evidence>
<dbReference type="PANTHER" id="PTHR10039">
    <property type="entry name" value="AMELOGENIN"/>
    <property type="match status" value="1"/>
</dbReference>
<evidence type="ECO:0000313" key="4">
    <source>
        <dbReference type="Proteomes" id="UP001275084"/>
    </source>
</evidence>
<organism evidence="3 4">
    <name type="scientific">Lasiosphaeria hispida</name>
    <dbReference type="NCBI Taxonomy" id="260671"/>
    <lineage>
        <taxon>Eukaryota</taxon>
        <taxon>Fungi</taxon>
        <taxon>Dikarya</taxon>
        <taxon>Ascomycota</taxon>
        <taxon>Pezizomycotina</taxon>
        <taxon>Sordariomycetes</taxon>
        <taxon>Sordariomycetidae</taxon>
        <taxon>Sordariales</taxon>
        <taxon>Lasiosphaeriaceae</taxon>
        <taxon>Lasiosphaeria</taxon>
    </lineage>
</organism>
<dbReference type="Proteomes" id="UP001275084">
    <property type="component" value="Unassembled WGS sequence"/>
</dbReference>
<dbReference type="EMBL" id="JAUIQD010000003">
    <property type="protein sequence ID" value="KAK3358173.1"/>
    <property type="molecule type" value="Genomic_DNA"/>
</dbReference>
<keyword evidence="4" id="KW-1185">Reference proteome</keyword>
<feature type="domain" description="NACHT" evidence="2">
    <location>
        <begin position="281"/>
        <end position="435"/>
    </location>
</feature>
<protein>
    <recommendedName>
        <fullName evidence="2">NACHT domain-containing protein</fullName>
    </recommendedName>
</protein>
<dbReference type="PANTHER" id="PTHR10039:SF5">
    <property type="entry name" value="NACHT DOMAIN-CONTAINING PROTEIN"/>
    <property type="match status" value="1"/>
</dbReference>
<evidence type="ECO:0000256" key="1">
    <source>
        <dbReference type="ARBA" id="ARBA00022737"/>
    </source>
</evidence>
<gene>
    <name evidence="3" type="ORF">B0T25DRAFT_567408</name>
</gene>
<sequence length="807" mass="90303">MEPFAALGVACNILQLTGSAQQIISSCKRIYESGSSEPELAENAASIASLADTAVAQCASPCSPKEKELHDVAKRCSKAAVELKDEVRRCTAQGNGLASTLRATVKTVWRRRKLERLEKVFVDSQKTLDTTFLAEICSRAEANQRLAEGAFKNLTQGQQRLISAYAAGHSRLYDLVQAESLTIQNVIKDHILSVRSSADEALASKLKLLQMETTRDDKRRCLLASLKFSSMNERRNHVSDTDHDTFRWIFETSTPLFSLAERPPWPSFSQWLEAKPEAEAPLYWISGKPGSGKSTLFKFIVSSVEQTALLEPSQANSQPKTILSHYMWRAGSEMQQSIKGLLCALLHQILSEPSNLELLDVVANTSSAKDSNSDWSVQELRNALFQILPSLPGVVYVFLDGLDEVSMKDGVSSLLDFVDRLNSLPNTKLCVSSRPEPHLFRRLAKQPTLKLQDLTAEDIHNYIKASLKVPSDHSYAYAIQHLALKSQGVFLWARLALRSVQSGIDNEDTLEEIMARIDALPSEMDSLYQDMWRRLNDDRIIYRQSAGLFFNLVMAAQAVPYANTKSSASRIRNDDVSVFELALAYHNVPWDEEIAVEGLREMCEVTRKQVDVRCAGLLEVVTMSTGKIESSLWLATDGLYQNGYKSESLLPYVCTAVRFIHRTARDFLDTDSGLEILSYDTHDLGSRFLRLYNATLHWERIARSWQPLCRLMGLGPHMGHEVHVIYKAQALIPHDTVMQALDILESCGVLVEAQQQPPTQDATSNDVFTRLIDSVAADPTIPEFLGAPPTSIKKFTIELFEEKREKE</sequence>
<dbReference type="InterPro" id="IPR056693">
    <property type="entry name" value="DUF7791"/>
</dbReference>
<proteinExistence type="predicted"/>
<dbReference type="InterPro" id="IPR056884">
    <property type="entry name" value="NPHP3-like_N"/>
</dbReference>
<dbReference type="AlphaFoldDB" id="A0AAJ0HNU8"/>
<reference evidence="3" key="2">
    <citation type="submission" date="2023-06" db="EMBL/GenBank/DDBJ databases">
        <authorList>
            <consortium name="Lawrence Berkeley National Laboratory"/>
            <person name="Haridas S."/>
            <person name="Hensen N."/>
            <person name="Bonometti L."/>
            <person name="Westerberg I."/>
            <person name="Brannstrom I.O."/>
            <person name="Guillou S."/>
            <person name="Cros-Aarteil S."/>
            <person name="Calhoun S."/>
            <person name="Kuo A."/>
            <person name="Mondo S."/>
            <person name="Pangilinan J."/>
            <person name="Riley R."/>
            <person name="Labutti K."/>
            <person name="Andreopoulos B."/>
            <person name="Lipzen A."/>
            <person name="Chen C."/>
            <person name="Yanf M."/>
            <person name="Daum C."/>
            <person name="Ng V."/>
            <person name="Clum A."/>
            <person name="Steindorff A."/>
            <person name="Ohm R."/>
            <person name="Martin F."/>
            <person name="Silar P."/>
            <person name="Natvig D."/>
            <person name="Lalanne C."/>
            <person name="Gautier V."/>
            <person name="Ament-Velasquez S.L."/>
            <person name="Kruys A."/>
            <person name="Hutchinson M.I."/>
            <person name="Powell A.J."/>
            <person name="Barry K."/>
            <person name="Miller A.N."/>
            <person name="Grigoriev I.V."/>
            <person name="Debuchy R."/>
            <person name="Gladieux P."/>
            <person name="Thoren M.H."/>
            <person name="Johannesson H."/>
        </authorList>
    </citation>
    <scope>NUCLEOTIDE SEQUENCE</scope>
    <source>
        <strain evidence="3">CBS 955.72</strain>
    </source>
</reference>